<dbReference type="RefSeq" id="WP_024623918.1">
    <property type="nucleotide sequence ID" value="NZ_AYGX02000169.1"/>
</dbReference>
<keyword evidence="1" id="KW-0732">Signal</keyword>
<dbReference type="Pfam" id="PF11611">
    <property type="entry name" value="DUF4352"/>
    <property type="match status" value="1"/>
</dbReference>
<dbReference type="Proteomes" id="UP000050920">
    <property type="component" value="Unassembled WGS sequence"/>
</dbReference>
<keyword evidence="2" id="KW-0472">Membrane</keyword>
<comment type="caution">
    <text evidence="4">The sequence shown here is derived from an EMBL/GenBank/DDBJ whole genome shotgun (WGS) entry which is preliminary data.</text>
</comment>
<proteinExistence type="predicted"/>
<sequence length="197" mass="21447">MAKKIINDQGETYVAVKPWYKKWWVWVLAVIIVIFGFSMLGSNDDDTNTASTTSSAKHASSAKTSKSAANQVYKVGQSATIDGIKLTVNSVKTATSLDDYTKPKSGNQYYTVNVTLKNTGKEKADYNSYDFEISSNGNRTDFDEINTDDDNTLDSGSLSPNGTVSGDLIGQATKTGAVKLIYTPNSLSDAHRTFQLR</sequence>
<evidence type="ECO:0000259" key="3">
    <source>
        <dbReference type="Pfam" id="PF11611"/>
    </source>
</evidence>
<evidence type="ECO:0000313" key="5">
    <source>
        <dbReference type="Proteomes" id="UP000050920"/>
    </source>
</evidence>
<feature type="domain" description="DUF4352" evidence="3">
    <location>
        <begin position="73"/>
        <end position="189"/>
    </location>
</feature>
<gene>
    <name evidence="4" type="ORF">DY78_GL001812</name>
</gene>
<evidence type="ECO:0000313" key="4">
    <source>
        <dbReference type="EMBL" id="KRO23214.1"/>
    </source>
</evidence>
<dbReference type="InterPro" id="IPR029050">
    <property type="entry name" value="Immunoprotect_excell_Ig-like"/>
</dbReference>
<keyword evidence="2" id="KW-1133">Transmembrane helix</keyword>
<accession>A0A0R2NBC9</accession>
<evidence type="ECO:0000256" key="2">
    <source>
        <dbReference type="SAM" id="Phobius"/>
    </source>
</evidence>
<dbReference type="AlphaFoldDB" id="A0A0R2NBC9"/>
<dbReference type="EMBL" id="AYGX02000169">
    <property type="protein sequence ID" value="KRO23214.1"/>
    <property type="molecule type" value="Genomic_DNA"/>
</dbReference>
<reference evidence="4 5" key="1">
    <citation type="journal article" date="2015" name="Genome Announc.">
        <title>Expanding the biotechnology potential of lactobacilli through comparative genomics of 213 strains and associated genera.</title>
        <authorList>
            <person name="Sun Z."/>
            <person name="Harris H.M."/>
            <person name="McCann A."/>
            <person name="Guo C."/>
            <person name="Argimon S."/>
            <person name="Zhang W."/>
            <person name="Yang X."/>
            <person name="Jeffery I.B."/>
            <person name="Cooney J.C."/>
            <person name="Kagawa T.F."/>
            <person name="Liu W."/>
            <person name="Song Y."/>
            <person name="Salvetti E."/>
            <person name="Wrobel A."/>
            <person name="Rasinkangas P."/>
            <person name="Parkhill J."/>
            <person name="Rea M.C."/>
            <person name="O'Sullivan O."/>
            <person name="Ritari J."/>
            <person name="Douillard F.P."/>
            <person name="Paul Ross R."/>
            <person name="Yang R."/>
            <person name="Briner A.E."/>
            <person name="Felis G.E."/>
            <person name="de Vos W.M."/>
            <person name="Barrangou R."/>
            <person name="Klaenhammer T.R."/>
            <person name="Caufield P.W."/>
            <person name="Cui Y."/>
            <person name="Zhang H."/>
            <person name="O'Toole P.W."/>
        </authorList>
    </citation>
    <scope>NUCLEOTIDE SEQUENCE [LARGE SCALE GENOMIC DNA]</scope>
    <source>
        <strain evidence="4 5">DSM 21115</strain>
    </source>
</reference>
<dbReference type="InterPro" id="IPR029051">
    <property type="entry name" value="DUF4352"/>
</dbReference>
<protein>
    <recommendedName>
        <fullName evidence="3">DUF4352 domain-containing protein</fullName>
    </recommendedName>
</protein>
<keyword evidence="2" id="KW-0812">Transmembrane</keyword>
<keyword evidence="5" id="KW-1185">Reference proteome</keyword>
<name>A0A0R2NBC9_9LACO</name>
<evidence type="ECO:0000256" key="1">
    <source>
        <dbReference type="ARBA" id="ARBA00022729"/>
    </source>
</evidence>
<dbReference type="Gene3D" id="2.60.40.1240">
    <property type="match status" value="1"/>
</dbReference>
<organism evidence="4 5">
    <name type="scientific">Lactiplantibacillus fabifermentans DSM 21115</name>
    <dbReference type="NCBI Taxonomy" id="1413187"/>
    <lineage>
        <taxon>Bacteria</taxon>
        <taxon>Bacillati</taxon>
        <taxon>Bacillota</taxon>
        <taxon>Bacilli</taxon>
        <taxon>Lactobacillales</taxon>
        <taxon>Lactobacillaceae</taxon>
        <taxon>Lactiplantibacillus</taxon>
    </lineage>
</organism>
<feature type="transmembrane region" description="Helical" evidence="2">
    <location>
        <begin position="23"/>
        <end position="41"/>
    </location>
</feature>